<feature type="domain" description="OmpR/PhoB-type" evidence="6">
    <location>
        <begin position="1"/>
        <end position="93"/>
    </location>
</feature>
<dbReference type="InterPro" id="IPR036388">
    <property type="entry name" value="WH-like_DNA-bd_sf"/>
</dbReference>
<protein>
    <recommendedName>
        <fullName evidence="6">OmpR/PhoB-type domain-containing protein</fullName>
    </recommendedName>
</protein>
<keyword evidence="5" id="KW-0175">Coiled coil</keyword>
<dbReference type="PROSITE" id="PS51755">
    <property type="entry name" value="OMPR_PHOB"/>
    <property type="match status" value="1"/>
</dbReference>
<keyword evidence="1" id="KW-0805">Transcription regulation</keyword>
<dbReference type="SMART" id="SM00862">
    <property type="entry name" value="Trans_reg_C"/>
    <property type="match status" value="1"/>
</dbReference>
<dbReference type="InterPro" id="IPR016032">
    <property type="entry name" value="Sig_transdc_resp-reg_C-effctor"/>
</dbReference>
<evidence type="ECO:0000259" key="6">
    <source>
        <dbReference type="PROSITE" id="PS51755"/>
    </source>
</evidence>
<keyword evidence="8" id="KW-1185">Reference proteome</keyword>
<keyword evidence="2 4" id="KW-0238">DNA-binding</keyword>
<reference evidence="8" key="1">
    <citation type="submission" date="2015-07" db="EMBL/GenBank/DDBJ databases">
        <title>Fjat-14205 dsm 2895.</title>
        <authorList>
            <person name="Liu B."/>
            <person name="Wang J."/>
            <person name="Zhu Y."/>
            <person name="Liu G."/>
            <person name="Chen Q."/>
            <person name="Chen Z."/>
            <person name="Lan J."/>
            <person name="Che J."/>
            <person name="Ge C."/>
            <person name="Shi H."/>
            <person name="Pan Z."/>
            <person name="Liu X."/>
        </authorList>
    </citation>
    <scope>NUCLEOTIDE SEQUENCE [LARGE SCALE GENOMIC DNA]</scope>
    <source>
        <strain evidence="8">DSM 25560</strain>
    </source>
</reference>
<evidence type="ECO:0000256" key="1">
    <source>
        <dbReference type="ARBA" id="ARBA00023015"/>
    </source>
</evidence>
<keyword evidence="3" id="KW-0804">Transcription</keyword>
<dbReference type="Pfam" id="PF00486">
    <property type="entry name" value="Trans_reg_C"/>
    <property type="match status" value="1"/>
</dbReference>
<dbReference type="InterPro" id="IPR001867">
    <property type="entry name" value="OmpR/PhoB-type_DNA-bd"/>
</dbReference>
<organism evidence="7 8">
    <name type="scientific">Lysinibacillus contaminans</name>
    <dbReference type="NCBI Taxonomy" id="1293441"/>
    <lineage>
        <taxon>Bacteria</taxon>
        <taxon>Bacillati</taxon>
        <taxon>Bacillota</taxon>
        <taxon>Bacilli</taxon>
        <taxon>Bacillales</taxon>
        <taxon>Bacillaceae</taxon>
        <taxon>Lysinibacillus</taxon>
    </lineage>
</organism>
<name>A0ABR5K227_9BACI</name>
<dbReference type="SUPFAM" id="SSF46894">
    <property type="entry name" value="C-terminal effector domain of the bipartite response regulators"/>
    <property type="match status" value="1"/>
</dbReference>
<evidence type="ECO:0000313" key="8">
    <source>
        <dbReference type="Proteomes" id="UP000050668"/>
    </source>
</evidence>
<dbReference type="Proteomes" id="UP000050668">
    <property type="component" value="Unassembled WGS sequence"/>
</dbReference>
<comment type="caution">
    <text evidence="7">The sequence shown here is derived from an EMBL/GenBank/DDBJ whole genome shotgun (WGS) entry which is preliminary data.</text>
</comment>
<dbReference type="EMBL" id="LGRV01000003">
    <property type="protein sequence ID" value="KOS68973.1"/>
    <property type="molecule type" value="Genomic_DNA"/>
</dbReference>
<dbReference type="Gene3D" id="1.10.10.10">
    <property type="entry name" value="Winged helix-like DNA-binding domain superfamily/Winged helix DNA-binding domain"/>
    <property type="match status" value="1"/>
</dbReference>
<evidence type="ECO:0000313" key="7">
    <source>
        <dbReference type="EMBL" id="KOS68973.1"/>
    </source>
</evidence>
<feature type="coiled-coil region" evidence="5">
    <location>
        <begin position="224"/>
        <end position="277"/>
    </location>
</feature>
<sequence>MEKIKFSNTGFKVTYRSEEIIFLPREYRLFKFLYQNPSRIFSREELLDAVWSMEDPVDRTVDDHIYRVRKKIEYLSSVVEIETIRGQGYLLSMKEVHESPLLKDNEVSTQVKSLFHKYHLYGQGDALKLLEENQNVFGFHIDLPNLLYLHFMKGDFSWFLEAQEITFWEKCFYLLHIYSFIELDKMKCLDYFTCALSAEEIPEYQRLEMKLLSRLSLLIYTKQLDEAATLLHQSKKEIDEKNIEGFIPLIFLSELYLALLQKDLQEIEVRMEETKKYLVNYPYLRENANFSIVKGIYCLLKNNESKAEDHFDEGFQLLQKAKFIPGVLMNINMILFYLDEFGLHGRLQTYYLELKKKHLQEYKLNELHSKIELQLKYHLK</sequence>
<feature type="DNA-binding region" description="OmpR/PhoB-type" evidence="4">
    <location>
        <begin position="1"/>
        <end position="93"/>
    </location>
</feature>
<accession>A0ABR5K227</accession>
<proteinExistence type="predicted"/>
<gene>
    <name evidence="7" type="ORF">AEA09_10730</name>
</gene>
<evidence type="ECO:0000256" key="4">
    <source>
        <dbReference type="PROSITE-ProRule" id="PRU01091"/>
    </source>
</evidence>
<dbReference type="CDD" id="cd00383">
    <property type="entry name" value="trans_reg_C"/>
    <property type="match status" value="1"/>
</dbReference>
<dbReference type="RefSeq" id="WP_053583826.1">
    <property type="nucleotide sequence ID" value="NZ_LGRV01000003.1"/>
</dbReference>
<evidence type="ECO:0000256" key="3">
    <source>
        <dbReference type="ARBA" id="ARBA00023163"/>
    </source>
</evidence>
<evidence type="ECO:0000256" key="2">
    <source>
        <dbReference type="ARBA" id="ARBA00023125"/>
    </source>
</evidence>
<evidence type="ECO:0000256" key="5">
    <source>
        <dbReference type="SAM" id="Coils"/>
    </source>
</evidence>